<feature type="region of interest" description="Disordered" evidence="1">
    <location>
        <begin position="1235"/>
        <end position="1258"/>
    </location>
</feature>
<feature type="region of interest" description="Disordered" evidence="1">
    <location>
        <begin position="1271"/>
        <end position="1322"/>
    </location>
</feature>
<feature type="compositionally biased region" description="Basic and acidic residues" evidence="1">
    <location>
        <begin position="112"/>
        <end position="135"/>
    </location>
</feature>
<feature type="region of interest" description="Disordered" evidence="1">
    <location>
        <begin position="60"/>
        <end position="169"/>
    </location>
</feature>
<feature type="region of interest" description="Disordered" evidence="1">
    <location>
        <begin position="770"/>
        <end position="861"/>
    </location>
</feature>
<dbReference type="OrthoDB" id="2687259at2759"/>
<comment type="caution">
    <text evidence="2">The sequence shown here is derived from an EMBL/GenBank/DDBJ whole genome shotgun (WGS) entry which is preliminary data.</text>
</comment>
<feature type="compositionally biased region" description="Basic and acidic residues" evidence="1">
    <location>
        <begin position="770"/>
        <end position="779"/>
    </location>
</feature>
<feature type="compositionally biased region" description="Polar residues" evidence="1">
    <location>
        <begin position="67"/>
        <end position="84"/>
    </location>
</feature>
<dbReference type="Proteomes" id="UP000076154">
    <property type="component" value="Unassembled WGS sequence"/>
</dbReference>
<feature type="compositionally biased region" description="Low complexity" evidence="1">
    <location>
        <begin position="836"/>
        <end position="852"/>
    </location>
</feature>
<feature type="compositionally biased region" description="Polar residues" evidence="1">
    <location>
        <begin position="816"/>
        <end position="830"/>
    </location>
</feature>
<dbReference type="InParanoid" id="A0A369K1I0"/>
<reference evidence="2" key="1">
    <citation type="submission" date="2018-04" db="EMBL/GenBank/DDBJ databases">
        <title>Whole genome sequencing of Hypsizygus marmoreus.</title>
        <authorList>
            <person name="Choi I.-G."/>
            <person name="Min B."/>
            <person name="Kim J.-G."/>
            <person name="Kim S."/>
            <person name="Oh Y.-L."/>
            <person name="Kong W.-S."/>
            <person name="Park H."/>
            <person name="Jeong J."/>
            <person name="Song E.-S."/>
        </authorList>
    </citation>
    <scope>NUCLEOTIDE SEQUENCE [LARGE SCALE GENOMIC DNA]</scope>
    <source>
        <strain evidence="2">51987-8</strain>
    </source>
</reference>
<gene>
    <name evidence="2" type="ORF">Hypma_006375</name>
</gene>
<keyword evidence="3" id="KW-1185">Reference proteome</keyword>
<dbReference type="InterPro" id="IPR041078">
    <property type="entry name" value="Plavaka"/>
</dbReference>
<dbReference type="EMBL" id="LUEZ02000040">
    <property type="protein sequence ID" value="RDB25713.1"/>
    <property type="molecule type" value="Genomic_DNA"/>
</dbReference>
<dbReference type="STRING" id="39966.A0A369K1I0"/>
<feature type="compositionally biased region" description="Acidic residues" evidence="1">
    <location>
        <begin position="1294"/>
        <end position="1314"/>
    </location>
</feature>
<accession>A0A369K1I0</accession>
<sequence length="1322" mass="150614">RKMVGWESAFTCYCGKVFTQQSGLSNHQHHCNRSKRRLEGALSKAKDLWKEKEEARRLKRQRLEDVQATQHGASYDSLASSSDPAPTIDDVIPCPEPRPKTPEADPEVPMDLDSHMSLAERRPPRERRLPKRYRDILPQASAPLPPAQTLDIPPLTAPDLVHTSNSGTPRRQILCSPRNIFSLFRQYYAESFPSHDPEEEISEEDLSDIRSPSTLVSHAAQADFGPYPNESSFAMAEWYWNSGTQKSKESFRELIRIITGPNFKPDDLQDTAWDRIDECLGGTAEDSWNDEFMDAGWSKDAVEILVPFHRFTPSPGARTFMAGHLYHRSIIAIIRERLAKADSTHFHFEPYELYWQPNHDKPPMRVYGELYTSLAFIDAHNQLQSSPPEAGCNLQRVVVGLMFASDETHLTSFGDAHLWPAYMFFGNDSKYRRCKPSCHLCNHVAYFEKLPAGGFDDFYISQTGRSGPGEKVTSFCRRESFQTQWKIILDEEFMEAYKHGIVIQCIDSILRRFYPRIFTYSADYKEKTIVSCIRNLGALPCPRCLIPKSLVYRMGMAQDRTQRTSLRRVDNANRRARVSTARSLIYKDNYGIDSAPVERQLKEASLVPIENAFSECLSDFDFDVFAMMVIDLMHEVEAGSWRSLFIHLLRILECIGEHLVRELNRRFRATPSFGRDTIRRFMNNISELKQLAARDWEDMLQCAIPVFDSLLPESHNSRLMDLLFIFALWHGLAKLRLHTDATLDVMDETTIALGAKMREFHEKTCPHYPTRELKREANARARRAIAAAGKKKAKTAPNASSSSSGGPPAEGIVPSVETNHASSGEASQTRDPNHLTGAAAGTTAPPTTTAPASSFLAKSTPRPKQLKLNTYKYHAMGDYVATIRRYGTTDSYSTEPSELEHRTPKTRYTRTSKKDYVKQLTRIERRQARILRIRERLTPSAGREPQFPDKAISSELKYHIGKTQNQPEHIVQFLQRNAGDPALMNFMPNLKDHLFPRIQELISSHRASGSAHSAFQAEYPSSTMNDSPATSILFHKDRMYAHKIIRFNYTTYDIRRAQDVVNPNTSHCNIMMLAPPDSEHRSRNGTRPPYHHFLYARVLGIFHVNVVYIGAGATDYNPRRLDFLWVRWYKHEPPVLPRGGRSSPYRLDRLSFPPMSSEGAFGFVDPADVLRACHIIPLFAMGMRYPDGQGISKWAKDHQDFKSYYVNRFVDRDMLMRHHWGMGIGHTYCHLKDLGPPQESSGFDPSEHVADEENTGEALEDITEDVVRNIQIHDSDSDSSDGGELGLRDRELEDLGSDSGEPFDAEDHSDDETFIEMHDMYG</sequence>
<proteinExistence type="predicted"/>
<evidence type="ECO:0000313" key="3">
    <source>
        <dbReference type="Proteomes" id="UP000076154"/>
    </source>
</evidence>
<evidence type="ECO:0000256" key="1">
    <source>
        <dbReference type="SAM" id="MobiDB-lite"/>
    </source>
</evidence>
<feature type="non-terminal residue" evidence="2">
    <location>
        <position position="1"/>
    </location>
</feature>
<protein>
    <submittedName>
        <fullName evidence="2">Uncharacterized protein</fullName>
    </submittedName>
</protein>
<name>A0A369K1I0_HYPMA</name>
<evidence type="ECO:0000313" key="2">
    <source>
        <dbReference type="EMBL" id="RDB25713.1"/>
    </source>
</evidence>
<feature type="compositionally biased region" description="Low complexity" evidence="1">
    <location>
        <begin position="795"/>
        <end position="811"/>
    </location>
</feature>
<dbReference type="Pfam" id="PF18759">
    <property type="entry name" value="Plavaka"/>
    <property type="match status" value="1"/>
</dbReference>
<organism evidence="2 3">
    <name type="scientific">Hypsizygus marmoreus</name>
    <name type="common">White beech mushroom</name>
    <name type="synonym">Agaricus marmoreus</name>
    <dbReference type="NCBI Taxonomy" id="39966"/>
    <lineage>
        <taxon>Eukaryota</taxon>
        <taxon>Fungi</taxon>
        <taxon>Dikarya</taxon>
        <taxon>Basidiomycota</taxon>
        <taxon>Agaricomycotina</taxon>
        <taxon>Agaricomycetes</taxon>
        <taxon>Agaricomycetidae</taxon>
        <taxon>Agaricales</taxon>
        <taxon>Tricholomatineae</taxon>
        <taxon>Lyophyllaceae</taxon>
        <taxon>Hypsizygus</taxon>
    </lineage>
</organism>